<evidence type="ECO:0000256" key="1">
    <source>
        <dbReference type="PROSITE-ProRule" id="PRU00169"/>
    </source>
</evidence>
<comment type="caution">
    <text evidence="1">Lacks conserved residue(s) required for the propagation of feature annotation.</text>
</comment>
<dbReference type="GO" id="GO:0000160">
    <property type="term" value="P:phosphorelay signal transduction system"/>
    <property type="evidence" value="ECO:0007669"/>
    <property type="project" value="InterPro"/>
</dbReference>
<dbReference type="CDD" id="cd17557">
    <property type="entry name" value="REC_Rcp-like"/>
    <property type="match status" value="1"/>
</dbReference>
<name>A0A8A2VF86_9EURY</name>
<gene>
    <name evidence="3" type="ORF">J0X25_16620</name>
</gene>
<dbReference type="EMBL" id="CP071462">
    <property type="protein sequence ID" value="QSW98985.1"/>
    <property type="molecule type" value="Genomic_DNA"/>
</dbReference>
<dbReference type="RefSeq" id="WP_207288593.1">
    <property type="nucleotide sequence ID" value="NZ_CP071462.1"/>
</dbReference>
<dbReference type="PANTHER" id="PTHR44520">
    <property type="entry name" value="RESPONSE REGULATOR RCP1-RELATED"/>
    <property type="match status" value="1"/>
</dbReference>
<dbReference type="InterPro" id="IPR052893">
    <property type="entry name" value="TCS_response_regulator"/>
</dbReference>
<reference evidence="3 4" key="1">
    <citation type="submission" date="2021-03" db="EMBL/GenBank/DDBJ databases">
        <title>Haloterrigena longa sp. nov. and Haloterrigena limicola sp. nov., extremely halophilic archaea isolated from a salt lake.</title>
        <authorList>
            <person name="Henglin C."/>
        </authorList>
    </citation>
    <scope>NUCLEOTIDE SEQUENCE [LARGE SCALE GENOMIC DNA]</scope>
    <source>
        <strain evidence="3 4">KZCA68</strain>
    </source>
</reference>
<dbReference type="PROSITE" id="PS50110">
    <property type="entry name" value="RESPONSE_REGULATORY"/>
    <property type="match status" value="1"/>
</dbReference>
<accession>A0A8A2VF86</accession>
<dbReference type="Proteomes" id="UP000663203">
    <property type="component" value="Chromosome"/>
</dbReference>
<dbReference type="Pfam" id="PF00072">
    <property type="entry name" value="Response_reg"/>
    <property type="match status" value="1"/>
</dbReference>
<dbReference type="InterPro" id="IPR011006">
    <property type="entry name" value="CheY-like_superfamily"/>
</dbReference>
<feature type="domain" description="Response regulatory" evidence="2">
    <location>
        <begin position="13"/>
        <end position="138"/>
    </location>
</feature>
<dbReference type="KEGG" id="hakz:J0X25_16620"/>
<dbReference type="AlphaFoldDB" id="A0A8A2VF86"/>
<dbReference type="PANTHER" id="PTHR44520:SF2">
    <property type="entry name" value="RESPONSE REGULATOR RCP1"/>
    <property type="match status" value="1"/>
</dbReference>
<sequence>MATGNVGTEDVIDILLIEPNPGDTRLFTETFRDAKLLNVVHAVPDGDAALDFLHQRGEYADESPPDIILLEPQLSGTSGMDVLAELNDEPVLADIPVAVLTSSRMGEEIVRSHGLEADCYIRKPVEPTDFVEFVHEIEEFWFAIVREPSET</sequence>
<dbReference type="InterPro" id="IPR001789">
    <property type="entry name" value="Sig_transdc_resp-reg_receiver"/>
</dbReference>
<evidence type="ECO:0000313" key="4">
    <source>
        <dbReference type="Proteomes" id="UP000663203"/>
    </source>
</evidence>
<protein>
    <submittedName>
        <fullName evidence="3">Response regulator</fullName>
    </submittedName>
</protein>
<dbReference type="SMART" id="SM00448">
    <property type="entry name" value="REC"/>
    <property type="match status" value="1"/>
</dbReference>
<dbReference type="SUPFAM" id="SSF52172">
    <property type="entry name" value="CheY-like"/>
    <property type="match status" value="1"/>
</dbReference>
<evidence type="ECO:0000259" key="2">
    <source>
        <dbReference type="PROSITE" id="PS50110"/>
    </source>
</evidence>
<proteinExistence type="predicted"/>
<evidence type="ECO:0000313" key="3">
    <source>
        <dbReference type="EMBL" id="QSW98985.1"/>
    </source>
</evidence>
<dbReference type="GeneID" id="63188963"/>
<dbReference type="Gene3D" id="3.40.50.2300">
    <property type="match status" value="1"/>
</dbReference>
<organism evidence="3 4">
    <name type="scientific">Haloterrigena alkaliphila</name>
    <dbReference type="NCBI Taxonomy" id="2816475"/>
    <lineage>
        <taxon>Archaea</taxon>
        <taxon>Methanobacteriati</taxon>
        <taxon>Methanobacteriota</taxon>
        <taxon>Stenosarchaea group</taxon>
        <taxon>Halobacteria</taxon>
        <taxon>Halobacteriales</taxon>
        <taxon>Natrialbaceae</taxon>
        <taxon>Haloterrigena</taxon>
    </lineage>
</organism>
<keyword evidence="4" id="KW-1185">Reference proteome</keyword>